<protein>
    <submittedName>
        <fullName evidence="1">Uncharacterized protein</fullName>
    </submittedName>
</protein>
<sequence>MNAQLESARWRLNQIQEQLTKRAISGGLLARRYFSASPRPDLDPPDLEEAGWEEGSTTVEYAIGAIAAAVAQ</sequence>
<reference evidence="1" key="1">
    <citation type="submission" date="2023-11" db="EMBL/GenBank/DDBJ databases">
        <title>Scrofimicrobium hongkongense sp. nov., isolated from a patient with peritonitis.</title>
        <authorList>
            <person name="Lao H.Y."/>
            <person name="Wong A.Y.P."/>
            <person name="Ng T.L."/>
            <person name="Wong R.Y.L."/>
            <person name="Yau M.C.Y."/>
            <person name="Lam J.Y.W."/>
            <person name="Siu G.K.H."/>
        </authorList>
    </citation>
    <scope>NUCLEOTIDE SEQUENCE</scope>
    <source>
        <strain evidence="1">R131</strain>
    </source>
</reference>
<dbReference type="KEGG" id="sapp:SAC06_00785"/>
<gene>
    <name evidence="1" type="ORF">SAC06_00785</name>
</gene>
<name>A0AAU7V9Z7_9ACTO</name>
<evidence type="ECO:0000313" key="1">
    <source>
        <dbReference type="EMBL" id="XBW08127.1"/>
    </source>
</evidence>
<accession>A0AAU7V9Z7</accession>
<proteinExistence type="predicted"/>
<organism evidence="1">
    <name type="scientific">Scrofimicrobium appendicitidis</name>
    <dbReference type="NCBI Taxonomy" id="3079930"/>
    <lineage>
        <taxon>Bacteria</taxon>
        <taxon>Bacillati</taxon>
        <taxon>Actinomycetota</taxon>
        <taxon>Actinomycetes</taxon>
        <taxon>Actinomycetales</taxon>
        <taxon>Actinomycetaceae</taxon>
        <taxon>Scrofimicrobium</taxon>
    </lineage>
</organism>
<dbReference type="EMBL" id="CP138335">
    <property type="protein sequence ID" value="XBW08127.1"/>
    <property type="molecule type" value="Genomic_DNA"/>
</dbReference>
<dbReference type="RefSeq" id="WP_350258326.1">
    <property type="nucleotide sequence ID" value="NZ_CP138335.1"/>
</dbReference>
<dbReference type="AlphaFoldDB" id="A0AAU7V9Z7"/>